<feature type="active site" evidence="6">
    <location>
        <position position="51"/>
    </location>
</feature>
<evidence type="ECO:0000256" key="1">
    <source>
        <dbReference type="ARBA" id="ARBA00017473"/>
    </source>
</evidence>
<evidence type="ECO:0000256" key="6">
    <source>
        <dbReference type="HAMAP-Rule" id="MF_00061"/>
    </source>
</evidence>
<accession>A0ABT7QS70</accession>
<evidence type="ECO:0000313" key="9">
    <source>
        <dbReference type="Proteomes" id="UP001169066"/>
    </source>
</evidence>
<keyword evidence="9" id="KW-1185">Reference proteome</keyword>
<sequence>MGGFEGGDEGGYWDIDTLPASTNHVNTSKPDRRQSTIEKTDAGYSIKAHAKVNIFLKITGHENGYHTLLSRFMYVEDLYDTITFVPCECDTFTIEGCEGVPLETNTIYKAYKALNDHTGDLEILDFFYKHKVVVTKRIPSQAGLGGGSSDAAAFMRLVKEVCNLLISTEELAKLGSTIGADLPFFIYNYTSANVSGFGEIVEPFDEDPLSLELYTPQIGCDTTLVYKTFKEHLLNGISLASFIGWDQLDSKTLLERIADPIMLNDLYKAALIAYPELKNEAKEGWFFSGSGSTFFRLR</sequence>
<evidence type="ECO:0000256" key="5">
    <source>
        <dbReference type="ARBA" id="ARBA00022840"/>
    </source>
</evidence>
<dbReference type="Pfam" id="PF00288">
    <property type="entry name" value="GHMP_kinases_N"/>
    <property type="match status" value="1"/>
</dbReference>
<dbReference type="PANTHER" id="PTHR43527">
    <property type="entry name" value="4-DIPHOSPHOCYTIDYL-2-C-METHYL-D-ERYTHRITOL KINASE, CHLOROPLASTIC"/>
    <property type="match status" value="1"/>
</dbReference>
<dbReference type="InterPro" id="IPR020568">
    <property type="entry name" value="Ribosomal_Su5_D2-typ_SF"/>
</dbReference>
<evidence type="ECO:0000259" key="7">
    <source>
        <dbReference type="Pfam" id="PF00288"/>
    </source>
</evidence>
<dbReference type="GO" id="GO:0050515">
    <property type="term" value="F:4-(cytidine 5'-diphospho)-2-C-methyl-D-erythritol kinase activity"/>
    <property type="evidence" value="ECO:0007669"/>
    <property type="project" value="UniProtKB-EC"/>
</dbReference>
<dbReference type="Gene3D" id="3.30.70.890">
    <property type="entry name" value="GHMP kinase, C-terminal domain"/>
    <property type="match status" value="1"/>
</dbReference>
<proteinExistence type="inferred from homology"/>
<feature type="binding site" evidence="6">
    <location>
        <begin position="139"/>
        <end position="149"/>
    </location>
    <ligand>
        <name>ATP</name>
        <dbReference type="ChEBI" id="CHEBI:30616"/>
    </ligand>
</feature>
<evidence type="ECO:0000256" key="4">
    <source>
        <dbReference type="ARBA" id="ARBA00022777"/>
    </source>
</evidence>
<comment type="caution">
    <text evidence="8">The sequence shown here is derived from an EMBL/GenBank/DDBJ whole genome shotgun (WGS) entry which is preliminary data.</text>
</comment>
<organism evidence="8 9">
    <name type="scientific">Sulfurovum xiamenensis</name>
    <dbReference type="NCBI Taxonomy" id="3019066"/>
    <lineage>
        <taxon>Bacteria</taxon>
        <taxon>Pseudomonadati</taxon>
        <taxon>Campylobacterota</taxon>
        <taxon>Epsilonproteobacteria</taxon>
        <taxon>Campylobacterales</taxon>
        <taxon>Sulfurovaceae</taxon>
        <taxon>Sulfurovum</taxon>
    </lineage>
</organism>
<dbReference type="EMBL" id="JAQIBC010000003">
    <property type="protein sequence ID" value="MDM5263901.1"/>
    <property type="molecule type" value="Genomic_DNA"/>
</dbReference>
<dbReference type="InterPro" id="IPR006204">
    <property type="entry name" value="GHMP_kinase_N_dom"/>
</dbReference>
<feature type="active site" evidence="6">
    <location>
        <position position="181"/>
    </location>
</feature>
<dbReference type="SUPFAM" id="SSF54211">
    <property type="entry name" value="Ribosomal protein S5 domain 2-like"/>
    <property type="match status" value="1"/>
</dbReference>
<gene>
    <name evidence="6" type="primary">ispE</name>
    <name evidence="8" type="ORF">PF327_06790</name>
</gene>
<comment type="function">
    <text evidence="6">Catalyzes the phosphorylation of the position 2 hydroxy group of 4-diphosphocytidyl-2C-methyl-D-erythritol.</text>
</comment>
<reference evidence="8" key="1">
    <citation type="submission" date="2023-01" db="EMBL/GenBank/DDBJ databases">
        <title>Sulfurovum sp. XTW-4 genome assembly.</title>
        <authorList>
            <person name="Wang J."/>
        </authorList>
    </citation>
    <scope>NUCLEOTIDE SEQUENCE</scope>
    <source>
        <strain evidence="8">XTW-4</strain>
    </source>
</reference>
<dbReference type="Proteomes" id="UP001169066">
    <property type="component" value="Unassembled WGS sequence"/>
</dbReference>
<comment type="catalytic activity">
    <reaction evidence="6">
        <text>4-CDP-2-C-methyl-D-erythritol + ATP = 4-CDP-2-C-methyl-D-erythritol 2-phosphate + ADP + H(+)</text>
        <dbReference type="Rhea" id="RHEA:18437"/>
        <dbReference type="ChEBI" id="CHEBI:15378"/>
        <dbReference type="ChEBI" id="CHEBI:30616"/>
        <dbReference type="ChEBI" id="CHEBI:57823"/>
        <dbReference type="ChEBI" id="CHEBI:57919"/>
        <dbReference type="ChEBI" id="CHEBI:456216"/>
        <dbReference type="EC" id="2.7.1.148"/>
    </reaction>
</comment>
<dbReference type="PANTHER" id="PTHR43527:SF2">
    <property type="entry name" value="4-DIPHOSPHOCYTIDYL-2-C-METHYL-D-ERYTHRITOL KINASE, CHLOROPLASTIC"/>
    <property type="match status" value="1"/>
</dbReference>
<dbReference type="InterPro" id="IPR036554">
    <property type="entry name" value="GHMP_kinase_C_sf"/>
</dbReference>
<comment type="pathway">
    <text evidence="6">Isoprenoid biosynthesis; isopentenyl diphosphate biosynthesis via DXP pathway; isopentenyl diphosphate from 1-deoxy-D-xylulose 5-phosphate: step 3/6.</text>
</comment>
<dbReference type="InterPro" id="IPR004424">
    <property type="entry name" value="IspE"/>
</dbReference>
<name>A0ABT7QS70_9BACT</name>
<dbReference type="Gene3D" id="3.30.230.10">
    <property type="match status" value="1"/>
</dbReference>
<keyword evidence="5 6" id="KW-0067">ATP-binding</keyword>
<dbReference type="HAMAP" id="MF_00061">
    <property type="entry name" value="IspE"/>
    <property type="match status" value="1"/>
</dbReference>
<dbReference type="NCBIfam" id="TIGR00154">
    <property type="entry name" value="ispE"/>
    <property type="match status" value="1"/>
</dbReference>
<dbReference type="PIRSF" id="PIRSF010376">
    <property type="entry name" value="IspE"/>
    <property type="match status" value="1"/>
</dbReference>
<protein>
    <recommendedName>
        <fullName evidence="1 6">4-diphosphocytidyl-2-C-methyl-D-erythritol kinase</fullName>
        <shortName evidence="6">CMK</shortName>
        <ecNumber evidence="6">2.7.1.148</ecNumber>
    </recommendedName>
    <alternativeName>
        <fullName evidence="6">4-(cytidine-5'-diphospho)-2-C-methyl-D-erythritol kinase</fullName>
    </alternativeName>
</protein>
<dbReference type="InterPro" id="IPR014721">
    <property type="entry name" value="Ribsml_uS5_D2-typ_fold_subgr"/>
</dbReference>
<keyword evidence="3 6" id="KW-0547">Nucleotide-binding</keyword>
<evidence type="ECO:0000256" key="3">
    <source>
        <dbReference type="ARBA" id="ARBA00022741"/>
    </source>
</evidence>
<feature type="domain" description="GHMP kinase N-terminal" evidence="7">
    <location>
        <begin position="105"/>
        <end position="187"/>
    </location>
</feature>
<dbReference type="RefSeq" id="WP_289401839.1">
    <property type="nucleotide sequence ID" value="NZ_JAQIBC010000003.1"/>
</dbReference>
<keyword evidence="6" id="KW-0414">Isoprene biosynthesis</keyword>
<dbReference type="EC" id="2.7.1.148" evidence="6"/>
<keyword evidence="4 6" id="KW-0418">Kinase</keyword>
<comment type="similarity">
    <text evidence="6">Belongs to the GHMP kinase family. IspE subfamily.</text>
</comment>
<keyword evidence="2 6" id="KW-0808">Transferase</keyword>
<dbReference type="SUPFAM" id="SSF55060">
    <property type="entry name" value="GHMP Kinase, C-terminal domain"/>
    <property type="match status" value="1"/>
</dbReference>
<evidence type="ECO:0000256" key="2">
    <source>
        <dbReference type="ARBA" id="ARBA00022679"/>
    </source>
</evidence>
<evidence type="ECO:0000313" key="8">
    <source>
        <dbReference type="EMBL" id="MDM5263901.1"/>
    </source>
</evidence>
<dbReference type="NCBIfam" id="NF003216">
    <property type="entry name" value="PRK04181.1"/>
    <property type="match status" value="1"/>
</dbReference>